<reference evidence="1 2" key="1">
    <citation type="submission" date="2018-11" db="EMBL/GenBank/DDBJ databases">
        <authorList>
            <consortium name="Pathogen Informatics"/>
        </authorList>
    </citation>
    <scope>NUCLEOTIDE SEQUENCE [LARGE SCALE GENOMIC DNA]</scope>
</reference>
<dbReference type="EMBL" id="UYYB01109775">
    <property type="protein sequence ID" value="VDM80736.1"/>
    <property type="molecule type" value="Genomic_DNA"/>
</dbReference>
<evidence type="ECO:0000313" key="2">
    <source>
        <dbReference type="Proteomes" id="UP000270094"/>
    </source>
</evidence>
<dbReference type="Proteomes" id="UP000270094">
    <property type="component" value="Unassembled WGS sequence"/>
</dbReference>
<dbReference type="AlphaFoldDB" id="A0A3P7JBM1"/>
<evidence type="ECO:0000313" key="1">
    <source>
        <dbReference type="EMBL" id="VDM80736.1"/>
    </source>
</evidence>
<name>A0A3P7JBM1_STRVU</name>
<gene>
    <name evidence="1" type="ORF">SVUK_LOCUS15734</name>
</gene>
<keyword evidence="2" id="KW-1185">Reference proteome</keyword>
<organism evidence="1 2">
    <name type="scientific">Strongylus vulgaris</name>
    <name type="common">Blood worm</name>
    <dbReference type="NCBI Taxonomy" id="40348"/>
    <lineage>
        <taxon>Eukaryota</taxon>
        <taxon>Metazoa</taxon>
        <taxon>Ecdysozoa</taxon>
        <taxon>Nematoda</taxon>
        <taxon>Chromadorea</taxon>
        <taxon>Rhabditida</taxon>
        <taxon>Rhabditina</taxon>
        <taxon>Rhabditomorpha</taxon>
        <taxon>Strongyloidea</taxon>
        <taxon>Strongylidae</taxon>
        <taxon>Strongylus</taxon>
    </lineage>
</organism>
<sequence>MLQSLEEQGKPSLSQLVGKGRQVKLEPPCELLENGVLEHMAPANSSVPTNSCPLSIKVPLDDPPPGLPEPKSVVTLTCAGIACVVEDLVEGPSYSVERVKDPKIHMKDRVVKMENIPLISELDVLVSIFPYEEVNNLTHYYQMLGFDGCVKLFVELGTYVDWSASVTEGAFVEELAAAEMSATCPHAPPPRTDWQRIAEQEGMNGRWLISIFNHYSLNFIFYTLLF</sequence>
<dbReference type="OrthoDB" id="5851640at2759"/>
<proteinExistence type="predicted"/>
<protein>
    <submittedName>
        <fullName evidence="1">Uncharacterized protein</fullName>
    </submittedName>
</protein>
<accession>A0A3P7JBM1</accession>